<dbReference type="InterPro" id="IPR015424">
    <property type="entry name" value="PyrdxlP-dep_Trfase"/>
</dbReference>
<comment type="subunit">
    <text evidence="7">Homodimer.</text>
</comment>
<proteinExistence type="inferred from homology"/>
<dbReference type="OrthoDB" id="9807157at2"/>
<dbReference type="PANTHER" id="PTHR13693:SF102">
    <property type="entry name" value="2-AMINO-3-KETOBUTYRATE COENZYME A LIGASE, MITOCHONDRIAL"/>
    <property type="match status" value="1"/>
</dbReference>
<dbReference type="Proteomes" id="UP000196573">
    <property type="component" value="Unassembled WGS sequence"/>
</dbReference>
<dbReference type="InterPro" id="IPR050087">
    <property type="entry name" value="AON_synthase_class-II"/>
</dbReference>
<keyword evidence="9" id="KW-0436">Ligase</keyword>
<name>A0A1X7AFU1_9GAMM</name>
<evidence type="ECO:0000313" key="10">
    <source>
        <dbReference type="Proteomes" id="UP000196573"/>
    </source>
</evidence>
<comment type="function">
    <text evidence="7">Catalyzes the cleavage of 2-amino-3-ketobutyrate to glycine and acetyl-CoA.</text>
</comment>
<dbReference type="FunFam" id="3.40.640.10:FF:000006">
    <property type="entry name" value="5-aminolevulinate synthase, mitochondrial"/>
    <property type="match status" value="1"/>
</dbReference>
<dbReference type="FunFam" id="3.90.1150.10:FF:000004">
    <property type="entry name" value="2-amino-3-ketobutyrate coenzyme A ligase"/>
    <property type="match status" value="1"/>
</dbReference>
<comment type="catalytic activity">
    <reaction evidence="7">
        <text>glycine + acetyl-CoA = (2S)-2-amino-3-oxobutanoate + CoA</text>
        <dbReference type="Rhea" id="RHEA:20736"/>
        <dbReference type="ChEBI" id="CHEBI:57287"/>
        <dbReference type="ChEBI" id="CHEBI:57288"/>
        <dbReference type="ChEBI" id="CHEBI:57305"/>
        <dbReference type="ChEBI" id="CHEBI:78948"/>
        <dbReference type="EC" id="2.3.1.29"/>
    </reaction>
</comment>
<feature type="binding site" evidence="7">
    <location>
        <begin position="274"/>
        <end position="275"/>
    </location>
    <ligand>
        <name>pyridoxal 5'-phosphate</name>
        <dbReference type="ChEBI" id="CHEBI:597326"/>
        <note>ligand shared between dimeric partners</note>
    </ligand>
</feature>
<dbReference type="NCBIfam" id="NF005394">
    <property type="entry name" value="PRK06939.1"/>
    <property type="match status" value="1"/>
</dbReference>
<feature type="binding site" description="in other chain" evidence="7">
    <location>
        <begin position="210"/>
        <end position="213"/>
    </location>
    <ligand>
        <name>pyridoxal 5'-phosphate</name>
        <dbReference type="ChEBI" id="CHEBI:597326"/>
        <note>ligand shared between dimeric partners</note>
    </ligand>
</feature>
<feature type="modified residue" description="N6-(pyridoxal phosphate)lysine" evidence="7">
    <location>
        <position position="244"/>
    </location>
</feature>
<dbReference type="InterPro" id="IPR015422">
    <property type="entry name" value="PyrdxlP-dep_Trfase_small"/>
</dbReference>
<keyword evidence="6 7" id="KW-0012">Acyltransferase</keyword>
<dbReference type="PROSITE" id="PS00599">
    <property type="entry name" value="AA_TRANSFER_CLASS_2"/>
    <property type="match status" value="1"/>
</dbReference>
<dbReference type="Gene3D" id="3.90.1150.10">
    <property type="entry name" value="Aspartate Aminotransferase, domain 1"/>
    <property type="match status" value="1"/>
</dbReference>
<dbReference type="AlphaFoldDB" id="A0A1X7AFU1"/>
<dbReference type="EMBL" id="FWPT01000002">
    <property type="protein sequence ID" value="SMA37096.1"/>
    <property type="molecule type" value="Genomic_DNA"/>
</dbReference>
<dbReference type="NCBIfam" id="TIGR01822">
    <property type="entry name" value="2am3keto_CoA"/>
    <property type="match status" value="1"/>
</dbReference>
<gene>
    <name evidence="7 9" type="primary">kbl</name>
    <name evidence="9" type="ORF">EHSB41UT_00690</name>
</gene>
<feature type="binding site" description="in other chain" evidence="7">
    <location>
        <begin position="111"/>
        <end position="112"/>
    </location>
    <ligand>
        <name>pyridoxal 5'-phosphate</name>
        <dbReference type="ChEBI" id="CHEBI:597326"/>
        <note>ligand shared between dimeric partners</note>
    </ligand>
</feature>
<feature type="binding site" evidence="7">
    <location>
        <position position="136"/>
    </location>
    <ligand>
        <name>substrate</name>
    </ligand>
</feature>
<dbReference type="HAMAP" id="MF_00985">
    <property type="entry name" value="2am3keto_CoA_ligase"/>
    <property type="match status" value="1"/>
</dbReference>
<dbReference type="GO" id="GO:0005829">
    <property type="term" value="C:cytosol"/>
    <property type="evidence" value="ECO:0007669"/>
    <property type="project" value="TreeGrafter"/>
</dbReference>
<feature type="binding site" description="in other chain" evidence="7">
    <location>
        <begin position="241"/>
        <end position="244"/>
    </location>
    <ligand>
        <name>pyridoxal 5'-phosphate</name>
        <dbReference type="ChEBI" id="CHEBI:597326"/>
        <note>ligand shared between dimeric partners</note>
    </ligand>
</feature>
<keyword evidence="10" id="KW-1185">Reference proteome</keyword>
<dbReference type="InterPro" id="IPR011282">
    <property type="entry name" value="2am3keto_CoA_ligase"/>
</dbReference>
<feature type="domain" description="Aminotransferase class I/classII large" evidence="8">
    <location>
        <begin position="43"/>
        <end position="387"/>
    </location>
</feature>
<comment type="similarity">
    <text evidence="3">Belongs to the class-II pyridoxal-phosphate-dependent aminotransferase family. BioF subfamily.</text>
</comment>
<keyword evidence="5 7" id="KW-0663">Pyridoxal phosphate</keyword>
<dbReference type="UniPathway" id="UPA00046">
    <property type="reaction ID" value="UER00506"/>
</dbReference>
<sequence length="398" mass="43438">MKAAFYEQLQTQLNELKEQGLYKDERVITSQQSSDITVAGGQHVLNFCANNYLGLANAPELIKAGQEALDKYGYGLASVRFICGTQDVHKELEKRMSEFLGMEDTILYSSCFDANAGLFETILGPEDAIISDALNHASIIDGVRLCKAKRFRYENNDMASLEEQLKAADEAGARHKLIATDGVFSMDGIIANLQGICDLADKYNALVMVDDSHAVGFVGDKGRGTHEYCDVMSRVDIITGTLGKAMGGASGGYTAGKKEVIDWLRNRSRPYLFSNTLSPTMAYATLTVLDMLAEGDALRAKLRENAAHFRAEMEKHGFTLAGKDHPIIPVMLGDAALAKEFADRMLKEGIYVIAFSFPVVPNGKARIRTQMSAAHSIEQIDRAVAAFAKVGREMGIIA</sequence>
<evidence type="ECO:0000256" key="5">
    <source>
        <dbReference type="ARBA" id="ARBA00022898"/>
    </source>
</evidence>
<organism evidence="9 10">
    <name type="scientific">Parendozoicomonas haliclonae</name>
    <dbReference type="NCBI Taxonomy" id="1960125"/>
    <lineage>
        <taxon>Bacteria</taxon>
        <taxon>Pseudomonadati</taxon>
        <taxon>Pseudomonadota</taxon>
        <taxon>Gammaproteobacteria</taxon>
        <taxon>Oceanospirillales</taxon>
        <taxon>Endozoicomonadaceae</taxon>
        <taxon>Parendozoicomonas</taxon>
    </lineage>
</organism>
<dbReference type="Gene3D" id="3.40.640.10">
    <property type="entry name" value="Type I PLP-dependent aspartate aminotransferase-like (Major domain)"/>
    <property type="match status" value="1"/>
</dbReference>
<evidence type="ECO:0000256" key="4">
    <source>
        <dbReference type="ARBA" id="ARBA00022679"/>
    </source>
</evidence>
<dbReference type="EC" id="2.3.1.29" evidence="7"/>
<dbReference type="GO" id="GO:0016874">
    <property type="term" value="F:ligase activity"/>
    <property type="evidence" value="ECO:0007669"/>
    <property type="project" value="UniProtKB-KW"/>
</dbReference>
<dbReference type="CDD" id="cd06454">
    <property type="entry name" value="KBL_like"/>
    <property type="match status" value="1"/>
</dbReference>
<reference evidence="9 10" key="1">
    <citation type="submission" date="2017-03" db="EMBL/GenBank/DDBJ databases">
        <authorList>
            <person name="Afonso C.L."/>
            <person name="Miller P.J."/>
            <person name="Scott M.A."/>
            <person name="Spackman E."/>
            <person name="Goraichik I."/>
            <person name="Dimitrov K.M."/>
            <person name="Suarez D.L."/>
            <person name="Swayne D.E."/>
        </authorList>
    </citation>
    <scope>NUCLEOTIDE SEQUENCE [LARGE SCALE GENOMIC DNA]</scope>
    <source>
        <strain evidence="9">SB41UT1</strain>
    </source>
</reference>
<feature type="binding site" evidence="7">
    <location>
        <position position="368"/>
    </location>
    <ligand>
        <name>substrate</name>
    </ligand>
</feature>
<dbReference type="InterPro" id="IPR004839">
    <property type="entry name" value="Aminotransferase_I/II_large"/>
</dbReference>
<dbReference type="InterPro" id="IPR001917">
    <property type="entry name" value="Aminotrans_II_pyridoxalP_BS"/>
</dbReference>
<comment type="pathway">
    <text evidence="2">Porphyrin-containing compound metabolism; protoporphyrin-IX biosynthesis; 5-aminolevulinate from glycine: step 1/1.</text>
</comment>
<evidence type="ECO:0000256" key="2">
    <source>
        <dbReference type="ARBA" id="ARBA00005029"/>
    </source>
</evidence>
<keyword evidence="4 7" id="KW-0808">Transferase</keyword>
<protein>
    <recommendedName>
        <fullName evidence="7">2-amino-3-ketobutyrate coenzyme A ligase</fullName>
        <shortName evidence="7">AKB ligase</shortName>
        <ecNumber evidence="7">2.3.1.29</ecNumber>
    </recommendedName>
    <alternativeName>
        <fullName evidence="7">Glycine acetyltransferase</fullName>
    </alternativeName>
</protein>
<accession>A0A1X7AFU1</accession>
<evidence type="ECO:0000256" key="3">
    <source>
        <dbReference type="ARBA" id="ARBA00010008"/>
    </source>
</evidence>
<dbReference type="GO" id="GO:0008890">
    <property type="term" value="F:glycine C-acetyltransferase activity"/>
    <property type="evidence" value="ECO:0007669"/>
    <property type="project" value="UniProtKB-UniRule"/>
</dbReference>
<evidence type="ECO:0000313" key="9">
    <source>
        <dbReference type="EMBL" id="SMA37096.1"/>
    </source>
</evidence>
<dbReference type="GO" id="GO:0030170">
    <property type="term" value="F:pyridoxal phosphate binding"/>
    <property type="evidence" value="ECO:0007669"/>
    <property type="project" value="UniProtKB-UniRule"/>
</dbReference>
<evidence type="ECO:0000256" key="7">
    <source>
        <dbReference type="HAMAP-Rule" id="MF_00985"/>
    </source>
</evidence>
<comment type="pathway">
    <text evidence="7">Amino-acid degradation; L-threonine degradation via oxydo-reductase pathway; glycine from L-threonine: step 2/2.</text>
</comment>
<dbReference type="Pfam" id="PF00155">
    <property type="entry name" value="Aminotran_1_2"/>
    <property type="match status" value="1"/>
</dbReference>
<comment type="pathway">
    <text evidence="1">Cofactor biosynthesis; biotin biosynthesis.</text>
</comment>
<evidence type="ECO:0000259" key="8">
    <source>
        <dbReference type="Pfam" id="PF00155"/>
    </source>
</evidence>
<comment type="cofactor">
    <cofactor evidence="7">
        <name>pyridoxal 5'-phosphate</name>
        <dbReference type="ChEBI" id="CHEBI:597326"/>
    </cofactor>
    <text evidence="7">Binds 1 pyridoxal phosphate per subunit.</text>
</comment>
<dbReference type="InterPro" id="IPR015421">
    <property type="entry name" value="PyrdxlP-dep_Trfase_major"/>
</dbReference>
<evidence type="ECO:0000256" key="1">
    <source>
        <dbReference type="ARBA" id="ARBA00004746"/>
    </source>
</evidence>
<dbReference type="SUPFAM" id="SSF53383">
    <property type="entry name" value="PLP-dependent transferases"/>
    <property type="match status" value="1"/>
</dbReference>
<dbReference type="GO" id="GO:0019518">
    <property type="term" value="P:L-threonine catabolic process to glycine"/>
    <property type="evidence" value="ECO:0007669"/>
    <property type="project" value="UniProtKB-UniRule"/>
</dbReference>
<evidence type="ECO:0000256" key="6">
    <source>
        <dbReference type="ARBA" id="ARBA00023315"/>
    </source>
</evidence>
<dbReference type="PANTHER" id="PTHR13693">
    <property type="entry name" value="CLASS II AMINOTRANSFERASE/8-AMINO-7-OXONONANOATE SYNTHASE"/>
    <property type="match status" value="1"/>
</dbReference>
<dbReference type="RefSeq" id="WP_087106963.1">
    <property type="nucleotide sequence ID" value="NZ_CBCSCN010000014.1"/>
</dbReference>
<feature type="binding site" description="in other chain" evidence="7">
    <location>
        <position position="185"/>
    </location>
    <ligand>
        <name>pyridoxal 5'-phosphate</name>
        <dbReference type="ChEBI" id="CHEBI:597326"/>
        <note>ligand shared between dimeric partners</note>
    </ligand>
</feature>